<organism evidence="1 2">
    <name type="scientific">Hibiscus sabdariffa</name>
    <name type="common">roselle</name>
    <dbReference type="NCBI Taxonomy" id="183260"/>
    <lineage>
        <taxon>Eukaryota</taxon>
        <taxon>Viridiplantae</taxon>
        <taxon>Streptophyta</taxon>
        <taxon>Embryophyta</taxon>
        <taxon>Tracheophyta</taxon>
        <taxon>Spermatophyta</taxon>
        <taxon>Magnoliopsida</taxon>
        <taxon>eudicotyledons</taxon>
        <taxon>Gunneridae</taxon>
        <taxon>Pentapetalae</taxon>
        <taxon>rosids</taxon>
        <taxon>malvids</taxon>
        <taxon>Malvales</taxon>
        <taxon>Malvaceae</taxon>
        <taxon>Malvoideae</taxon>
        <taxon>Hibiscus</taxon>
    </lineage>
</organism>
<comment type="caution">
    <text evidence="1">The sequence shown here is derived from an EMBL/GenBank/DDBJ whole genome shotgun (WGS) entry which is preliminary data.</text>
</comment>
<dbReference type="Proteomes" id="UP001472677">
    <property type="component" value="Unassembled WGS sequence"/>
</dbReference>
<keyword evidence="2" id="KW-1185">Reference proteome</keyword>
<protein>
    <submittedName>
        <fullName evidence="1">Uncharacterized protein</fullName>
    </submittedName>
</protein>
<evidence type="ECO:0000313" key="1">
    <source>
        <dbReference type="EMBL" id="KAK8529144.1"/>
    </source>
</evidence>
<reference evidence="1 2" key="1">
    <citation type="journal article" date="2024" name="G3 (Bethesda)">
        <title>Genome assembly of Hibiscus sabdariffa L. provides insights into metabolisms of medicinal natural products.</title>
        <authorList>
            <person name="Kim T."/>
        </authorList>
    </citation>
    <scope>NUCLEOTIDE SEQUENCE [LARGE SCALE GENOMIC DNA]</scope>
    <source>
        <strain evidence="1">TK-2024</strain>
        <tissue evidence="1">Old leaves</tissue>
    </source>
</reference>
<gene>
    <name evidence="1" type="ORF">V6N12_059934</name>
</gene>
<name>A0ABR2D301_9ROSI</name>
<sequence>MHRFLYELCWTMVRGELPFQKCKAVLDAVEFAERVSQDELVACFADMISSRKWLKTQVACKHKCLVYSTPRVMGHRD</sequence>
<evidence type="ECO:0000313" key="2">
    <source>
        <dbReference type="Proteomes" id="UP001472677"/>
    </source>
</evidence>
<accession>A0ABR2D301</accession>
<dbReference type="EMBL" id="JBBPBM010000036">
    <property type="protein sequence ID" value="KAK8529144.1"/>
    <property type="molecule type" value="Genomic_DNA"/>
</dbReference>
<proteinExistence type="predicted"/>